<comment type="caution">
    <text evidence="1">The sequence shown here is derived from an EMBL/GenBank/DDBJ whole genome shotgun (WGS) entry which is preliminary data.</text>
</comment>
<feature type="non-terminal residue" evidence="1">
    <location>
        <position position="35"/>
    </location>
</feature>
<dbReference type="EMBL" id="LAZR01017728">
    <property type="protein sequence ID" value="KKL99219.1"/>
    <property type="molecule type" value="Genomic_DNA"/>
</dbReference>
<evidence type="ECO:0000313" key="1">
    <source>
        <dbReference type="EMBL" id="KKL99219.1"/>
    </source>
</evidence>
<reference evidence="1" key="1">
    <citation type="journal article" date="2015" name="Nature">
        <title>Complex archaea that bridge the gap between prokaryotes and eukaryotes.</title>
        <authorList>
            <person name="Spang A."/>
            <person name="Saw J.H."/>
            <person name="Jorgensen S.L."/>
            <person name="Zaremba-Niedzwiedzka K."/>
            <person name="Martijn J."/>
            <person name="Lind A.E."/>
            <person name="van Eijk R."/>
            <person name="Schleper C."/>
            <person name="Guy L."/>
            <person name="Ettema T.J."/>
        </authorList>
    </citation>
    <scope>NUCLEOTIDE SEQUENCE</scope>
</reference>
<name>A0A0F9GK67_9ZZZZ</name>
<gene>
    <name evidence="1" type="ORF">LCGC14_1816590</name>
</gene>
<protein>
    <submittedName>
        <fullName evidence="1">Uncharacterized protein</fullName>
    </submittedName>
</protein>
<sequence>MCTLDDTTLVLAHGQLGCDTRTVWLRQLAPLDLPL</sequence>
<dbReference type="AlphaFoldDB" id="A0A0F9GK67"/>
<proteinExistence type="predicted"/>
<accession>A0A0F9GK67</accession>
<organism evidence="1">
    <name type="scientific">marine sediment metagenome</name>
    <dbReference type="NCBI Taxonomy" id="412755"/>
    <lineage>
        <taxon>unclassified sequences</taxon>
        <taxon>metagenomes</taxon>
        <taxon>ecological metagenomes</taxon>
    </lineage>
</organism>